<accession>A0AAN7I109</accession>
<reference evidence="2 3" key="1">
    <citation type="submission" date="2022-11" db="EMBL/GenBank/DDBJ databases">
        <title>Mucor velutinosus strain NIH1002 WGS.</title>
        <authorList>
            <person name="Subramanian P."/>
            <person name="Mullikin J.C."/>
            <person name="Segre J.A."/>
            <person name="Zelazny A.M."/>
        </authorList>
    </citation>
    <scope>NUCLEOTIDE SEQUENCE [LARGE SCALE GENOMIC DNA]</scope>
    <source>
        <strain evidence="2 3">NIH1002</strain>
    </source>
</reference>
<evidence type="ECO:0000313" key="3">
    <source>
        <dbReference type="Proteomes" id="UP001304243"/>
    </source>
</evidence>
<organism evidence="2 3">
    <name type="scientific">Mucor velutinosus</name>
    <dbReference type="NCBI Taxonomy" id="708070"/>
    <lineage>
        <taxon>Eukaryota</taxon>
        <taxon>Fungi</taxon>
        <taxon>Fungi incertae sedis</taxon>
        <taxon>Mucoromycota</taxon>
        <taxon>Mucoromycotina</taxon>
        <taxon>Mucoromycetes</taxon>
        <taxon>Mucorales</taxon>
        <taxon>Mucorineae</taxon>
        <taxon>Mucoraceae</taxon>
        <taxon>Mucor</taxon>
    </lineage>
</organism>
<feature type="chain" id="PRO_5042986736" evidence="1">
    <location>
        <begin position="26"/>
        <end position="185"/>
    </location>
</feature>
<name>A0AAN7I109_9FUNG</name>
<keyword evidence="1" id="KW-0732">Signal</keyword>
<protein>
    <submittedName>
        <fullName evidence="2">Vacuolar ATP synthase subunit C</fullName>
    </submittedName>
</protein>
<keyword evidence="3" id="KW-1185">Reference proteome</keyword>
<gene>
    <name evidence="2" type="primary">VMA5</name>
    <name evidence="2" type="ORF">ATC70_010705</name>
</gene>
<dbReference type="RefSeq" id="XP_064682418.1">
    <property type="nucleotide sequence ID" value="XM_064829916.1"/>
</dbReference>
<comment type="caution">
    <text evidence="2">The sequence shown here is derived from an EMBL/GenBank/DDBJ whole genome shotgun (WGS) entry which is preliminary data.</text>
</comment>
<dbReference type="Proteomes" id="UP001304243">
    <property type="component" value="Unassembled WGS sequence"/>
</dbReference>
<evidence type="ECO:0000313" key="2">
    <source>
        <dbReference type="EMBL" id="KAK4515752.1"/>
    </source>
</evidence>
<feature type="signal peptide" evidence="1">
    <location>
        <begin position="1"/>
        <end position="25"/>
    </location>
</feature>
<sequence>MLSQKSQTLFISSLLVSVLIGVSSALGINETTSSARTPPKAYLDPIVENKLVRQSCLPVNGTDTLDCSFYFDAKKHSLLYDPSNCLVFGYYRYPPLSSQRNGSCQLKFPANACIQSDLSWLSVCFEVYYADTLSLDRRSNFTTPKPLVDNLKIGSFQTSSANFTDVAVFLAETDGFTAPVGFTDV</sequence>
<proteinExistence type="predicted"/>
<dbReference type="AlphaFoldDB" id="A0AAN7I109"/>
<dbReference type="EMBL" id="JASEJX010000014">
    <property type="protein sequence ID" value="KAK4515752.1"/>
    <property type="molecule type" value="Genomic_DNA"/>
</dbReference>
<evidence type="ECO:0000256" key="1">
    <source>
        <dbReference type="SAM" id="SignalP"/>
    </source>
</evidence>
<dbReference type="GeneID" id="89954391"/>